<dbReference type="EMBL" id="DF847305">
    <property type="protein sequence ID" value="GAT51617.1"/>
    <property type="molecule type" value="Genomic_DNA"/>
</dbReference>
<evidence type="ECO:0000313" key="2">
    <source>
        <dbReference type="EMBL" id="GAT51617.1"/>
    </source>
</evidence>
<accession>A0ABQ0LKK5</accession>
<feature type="compositionally biased region" description="Polar residues" evidence="1">
    <location>
        <begin position="99"/>
        <end position="111"/>
    </location>
</feature>
<keyword evidence="3" id="KW-1185">Reference proteome</keyword>
<name>A0ABQ0LKK5_MYCCL</name>
<feature type="compositionally biased region" description="Low complexity" evidence="1">
    <location>
        <begin position="18"/>
        <end position="34"/>
    </location>
</feature>
<dbReference type="Proteomes" id="UP000815677">
    <property type="component" value="Unassembled WGS sequence"/>
</dbReference>
<gene>
    <name evidence="2" type="ORF">MCHLO_08743</name>
</gene>
<organism evidence="2 3">
    <name type="scientific">Mycena chlorophos</name>
    <name type="common">Agaric fungus</name>
    <name type="synonym">Agaricus chlorophos</name>
    <dbReference type="NCBI Taxonomy" id="658473"/>
    <lineage>
        <taxon>Eukaryota</taxon>
        <taxon>Fungi</taxon>
        <taxon>Dikarya</taxon>
        <taxon>Basidiomycota</taxon>
        <taxon>Agaricomycotina</taxon>
        <taxon>Agaricomycetes</taxon>
        <taxon>Agaricomycetidae</taxon>
        <taxon>Agaricales</taxon>
        <taxon>Marasmiineae</taxon>
        <taxon>Mycenaceae</taxon>
        <taxon>Mycena</taxon>
    </lineage>
</organism>
<feature type="region of interest" description="Disordered" evidence="1">
    <location>
        <begin position="18"/>
        <end position="37"/>
    </location>
</feature>
<evidence type="ECO:0000313" key="3">
    <source>
        <dbReference type="Proteomes" id="UP000815677"/>
    </source>
</evidence>
<evidence type="ECO:0000256" key="1">
    <source>
        <dbReference type="SAM" id="MobiDB-lite"/>
    </source>
</evidence>
<protein>
    <submittedName>
        <fullName evidence="2">Uncharacterized protein</fullName>
    </submittedName>
</protein>
<sequence length="143" mass="16095">MPSIPVLNCELAKDDGLPPMQSASAVSSPAPTSSGLGFLQNLRRRENRTKLIQLLLRRSCLRPKHKHRFRPATLRSHIHIPYLYCRHKRLKPRKALAPPSSTAATNCQSRPKTARPSCARFKLWVTERLSRSAEGGYAGDETR</sequence>
<feature type="region of interest" description="Disordered" evidence="1">
    <location>
        <begin position="93"/>
        <end position="113"/>
    </location>
</feature>
<proteinExistence type="predicted"/>
<reference evidence="2" key="1">
    <citation type="submission" date="2014-09" db="EMBL/GenBank/DDBJ databases">
        <title>Genome sequence of the luminous mushroom Mycena chlorophos for searching fungal bioluminescence genes.</title>
        <authorList>
            <person name="Tanaka Y."/>
            <person name="Kasuga D."/>
            <person name="Oba Y."/>
            <person name="Hase S."/>
            <person name="Sato K."/>
            <person name="Oba Y."/>
            <person name="Sakakibara Y."/>
        </authorList>
    </citation>
    <scope>NUCLEOTIDE SEQUENCE</scope>
</reference>